<dbReference type="Proteomes" id="UP001439875">
    <property type="component" value="Unassembled WGS sequence"/>
</dbReference>
<name>A0ACC6S8U8_9BACI</name>
<dbReference type="EMBL" id="JBBMEW010000003">
    <property type="protein sequence ID" value="MEQ2526296.1"/>
    <property type="molecule type" value="Genomic_DNA"/>
</dbReference>
<evidence type="ECO:0000313" key="2">
    <source>
        <dbReference type="Proteomes" id="UP001439875"/>
    </source>
</evidence>
<gene>
    <name evidence="1" type="ORF">WMO40_06245</name>
</gene>
<organism evidence="1 2">
    <name type="scientific">Robertmurraya yapensis</name>
    <name type="common">ex Hitch et al 2024</name>
    <dbReference type="NCBI Taxonomy" id="3133160"/>
    <lineage>
        <taxon>Bacteria</taxon>
        <taxon>Bacillati</taxon>
        <taxon>Bacillota</taxon>
        <taxon>Bacilli</taxon>
        <taxon>Bacillales</taxon>
        <taxon>Bacillaceae</taxon>
        <taxon>Robertmurraya</taxon>
    </lineage>
</organism>
<keyword evidence="2" id="KW-1185">Reference proteome</keyword>
<reference evidence="1" key="1">
    <citation type="submission" date="2024-03" db="EMBL/GenBank/DDBJ databases">
        <title>Human intestinal bacterial collection.</title>
        <authorList>
            <person name="Pauvert C."/>
            <person name="Hitch T.C.A."/>
            <person name="Clavel T."/>
        </authorList>
    </citation>
    <scope>NUCLEOTIDE SEQUENCE</scope>
    <source>
        <strain evidence="1">CLA-AA-H227</strain>
    </source>
</reference>
<evidence type="ECO:0000313" key="1">
    <source>
        <dbReference type="EMBL" id="MEQ2526296.1"/>
    </source>
</evidence>
<protein>
    <submittedName>
        <fullName evidence="1">ATP-dependent RecD-like DNA helicase</fullName>
    </submittedName>
</protein>
<accession>A0ACC6S8U8</accession>
<comment type="caution">
    <text evidence="1">The sequence shown here is derived from an EMBL/GenBank/DDBJ whole genome shotgun (WGS) entry which is preliminary data.</text>
</comment>
<sequence>MAEQEKLDLFNEESKYIKGRHLVTIFHNEQNLYTVLRIRVDDTNENYEDKEAVITGYFPRVHDEETYIFYGQMKDHPKFGLQFQAEHFRKELPQTKQGVIAYLSGELFKGIGKKTAENIVDTLGENAISKILTQPSLLDSVPKLPSEKAKELYDTLMENQGLEQAMIALNQYGFGPQISMKIYQAYKELTLDVIQSNPYQLVEDVEGIGFSRADELGFQIGISGNHPDRIKAGCLYVLENECQQAGHVYIPAEELLVSVKALLEDNKRDEIEFTDISNELVKLAEDKKIIIEEKRIYLPSYYYSEKGLVRNIKRVLQQKEYEDQFPESEFLLALGELEERLKVQYAPSQKEAIQTALMSPMLILTGGPGTGKTTVIKGIVELYSELHGCSLDPKDYKNEEPFPFLLAAPTGRAAKRMTESTGLPAVTIHRLLGWNGVEGFSRNEDDPLEGKILIVDETSMLDIWLAHQLFKAVPEHIQVILVGDEDQLPSVGPGQVLKDLLESERIPTVRLTDIYRQEEGSSIIDLAHSIKKGQLPDDILKPQRDRSFIRCGSAQIGEVVQKVAENAKKKGYTSKDIQVLAPMYKGPAGIDKLNEIVQQIFNANDDGSRKELKFGEVKYRIGDKVLQLVNQPENHIFNGDIGEIVSIFYAKENTEKEDMVIVSFDGIEATYTRGDLTQITHAFCTSVHKSQGSEFPIVILPVVKSYYRMLRRNLIYTAITRSKQSLILCGEEEALRMAVARADEQSRLTTLQDKLREAIEKTGEQKSGPAEETSDEAPLLYEDTIMDIDPLIGMENVTPYDFMESE</sequence>
<proteinExistence type="predicted"/>